<keyword evidence="1" id="KW-1133">Transmembrane helix</keyword>
<dbReference type="GeneID" id="33057914"/>
<dbReference type="KEGG" id="eru:Erum7350"/>
<accession>A0A0H3M937</accession>
<dbReference type="HOGENOM" id="CLU_1783818_0_0_5"/>
<dbReference type="KEGG" id="erw:ERWE_CDS_07750"/>
<evidence type="ECO:0000256" key="1">
    <source>
        <dbReference type="SAM" id="Phobius"/>
    </source>
</evidence>
<organism evidence="2 3">
    <name type="scientific">Ehrlichia ruminantium (strain Welgevonden)</name>
    <dbReference type="NCBI Taxonomy" id="254945"/>
    <lineage>
        <taxon>Bacteria</taxon>
        <taxon>Pseudomonadati</taxon>
        <taxon>Pseudomonadota</taxon>
        <taxon>Alphaproteobacteria</taxon>
        <taxon>Rickettsiales</taxon>
        <taxon>Anaplasmataceae</taxon>
        <taxon>Ehrlichia</taxon>
    </lineage>
</organism>
<keyword evidence="1" id="KW-0812">Transmembrane</keyword>
<dbReference type="Proteomes" id="UP000001021">
    <property type="component" value="Chromosome"/>
</dbReference>
<dbReference type="EMBL" id="CR925678">
    <property type="protein sequence ID" value="CAI27269.1"/>
    <property type="molecule type" value="Genomic_DNA"/>
</dbReference>
<dbReference type="RefSeq" id="WP_011155413.1">
    <property type="nucleotide sequence ID" value="NC_005295.2"/>
</dbReference>
<evidence type="ECO:0000313" key="2">
    <source>
        <dbReference type="EMBL" id="CAI27269.1"/>
    </source>
</evidence>
<keyword evidence="1" id="KW-0472">Membrane</keyword>
<dbReference type="AlphaFoldDB" id="A0A0H3M937"/>
<feature type="transmembrane region" description="Helical" evidence="1">
    <location>
        <begin position="37"/>
        <end position="64"/>
    </location>
</feature>
<sequence length="145" mass="16174">MVSICCQGTSLGGFSERLIRIGLLGMWVEGQNGYTNLLLGIASVITNLCFVILLLVVMIVDMLCSIFRLLSYKYTQYSQIEDHEYTSSISMSCVSFGSNSLCEVSDFFDNSVPPPSYTLYDVMLPPPYEAVCNSLSPHNTRRHSF</sequence>
<gene>
    <name evidence="2" type="ordered locus">ERWE_CDS_07750</name>
</gene>
<name>A0A0H3M937_EHRRW</name>
<keyword evidence="3" id="KW-1185">Reference proteome</keyword>
<reference evidence="2 3" key="1">
    <citation type="journal article" date="2006" name="J. Bacteriol.">
        <title>Comparative genomic analysis of three strains of Ehrlichia ruminantium reveals an active process of genome size plasticity.</title>
        <authorList>
            <person name="Frutos R."/>
            <person name="Viari A."/>
            <person name="Ferraz C."/>
            <person name="Morgat A."/>
            <person name="Eychenie S."/>
            <person name="Kandassami Y."/>
            <person name="Chantal I."/>
            <person name="Bensaid A."/>
            <person name="Coissac E."/>
            <person name="Vachiery N."/>
            <person name="Demaille J."/>
            <person name="Martinez D."/>
        </authorList>
    </citation>
    <scope>NUCLEOTIDE SEQUENCE [LARGE SCALE GENOMIC DNA]</scope>
    <source>
        <strain evidence="2 3">Welgevonden</strain>
    </source>
</reference>
<evidence type="ECO:0000313" key="3">
    <source>
        <dbReference type="Proteomes" id="UP000001021"/>
    </source>
</evidence>
<protein>
    <submittedName>
        <fullName evidence="2">Uncharacterized protein</fullName>
    </submittedName>
</protein>
<proteinExistence type="predicted"/>